<evidence type="ECO:0000256" key="2">
    <source>
        <dbReference type="SAM" id="Phobius"/>
    </source>
</evidence>
<evidence type="ECO:0000313" key="4">
    <source>
        <dbReference type="Proteomes" id="UP000034034"/>
    </source>
</evidence>
<feature type="region of interest" description="Disordered" evidence="1">
    <location>
        <begin position="89"/>
        <end position="184"/>
    </location>
</feature>
<dbReference type="HOGENOM" id="CLU_703817_0_0_11"/>
<gene>
    <name evidence="3" type="ORF">SXIM_31800</name>
</gene>
<sequence>MSGEPLMNSGEGIGAAATIGRVGIEGEQLVLDYLSKVGDLAHTTSMSAAERAALVGRLRTEIGQQRSRVDGEESRSDIKKILRGMGRPEDVVANASGGGTVTAPAPAQAAAPAPAPSAPAAPEEPARTQRAPLFSFRKPRPAAPAADPEPAPQAPEPAAAVPEEDLPDLTEQPKPPELYWPDGQIGGFVGGIEVPEMLRPPVEERKDLKPAAPAPLAPAVEAAPPAAEAAPAAEPAAPPPPTGWRRANAAIRGTNRHMGGPIELIGALLLVAGAVLTEIAPLAIGWLLAYWSPRLSRREAQWATFGGPGLVFGGYLAWLFGRVNAYWGEPLVDTTAGDQLSETWPLLLRLSAVASAAILVWRARRPRP</sequence>
<feature type="transmembrane region" description="Helical" evidence="2">
    <location>
        <begin position="302"/>
        <end position="323"/>
    </location>
</feature>
<feature type="transmembrane region" description="Helical" evidence="2">
    <location>
        <begin position="264"/>
        <end position="290"/>
    </location>
</feature>
<accession>A0A0F7FVI7</accession>
<dbReference type="PATRIC" id="fig|408015.6.peg.3221"/>
<reference evidence="3" key="1">
    <citation type="submission" date="2019-08" db="EMBL/GenBank/DDBJ databases">
        <title>Complete genome sequence of a mangrove-derived Streptomyces xiamenensis.</title>
        <authorList>
            <person name="Xu J."/>
        </authorList>
    </citation>
    <scope>NUCLEOTIDE SEQUENCE</scope>
    <source>
        <strain evidence="3">318</strain>
    </source>
</reference>
<dbReference type="Proteomes" id="UP000034034">
    <property type="component" value="Chromosome"/>
</dbReference>
<dbReference type="AlphaFoldDB" id="A0A0F7FVI7"/>
<feature type="compositionally biased region" description="Low complexity" evidence="1">
    <location>
        <begin position="102"/>
        <end position="112"/>
    </location>
</feature>
<dbReference type="EMBL" id="CP009922">
    <property type="protein sequence ID" value="AKG44564.1"/>
    <property type="molecule type" value="Genomic_DNA"/>
</dbReference>
<name>A0A0F7FVI7_9ACTN</name>
<keyword evidence="2" id="KW-0812">Transmembrane</keyword>
<evidence type="ECO:0000313" key="3">
    <source>
        <dbReference type="EMBL" id="AKG44564.1"/>
    </source>
</evidence>
<feature type="compositionally biased region" description="Low complexity" evidence="1">
    <location>
        <begin position="219"/>
        <end position="235"/>
    </location>
</feature>
<evidence type="ECO:0000256" key="1">
    <source>
        <dbReference type="SAM" id="MobiDB-lite"/>
    </source>
</evidence>
<keyword evidence="4" id="KW-1185">Reference proteome</keyword>
<keyword evidence="2" id="KW-1133">Transmembrane helix</keyword>
<protein>
    <submittedName>
        <fullName evidence="3">Membrane protein</fullName>
    </submittedName>
</protein>
<feature type="compositionally biased region" description="Low complexity" evidence="1">
    <location>
        <begin position="120"/>
        <end position="132"/>
    </location>
</feature>
<feature type="transmembrane region" description="Helical" evidence="2">
    <location>
        <begin position="343"/>
        <end position="361"/>
    </location>
</feature>
<proteinExistence type="predicted"/>
<dbReference type="STRING" id="408015.SXIM_31800"/>
<organism evidence="3 4">
    <name type="scientific">Streptomyces xiamenensis</name>
    <dbReference type="NCBI Taxonomy" id="408015"/>
    <lineage>
        <taxon>Bacteria</taxon>
        <taxon>Bacillati</taxon>
        <taxon>Actinomycetota</taxon>
        <taxon>Actinomycetes</taxon>
        <taxon>Kitasatosporales</taxon>
        <taxon>Streptomycetaceae</taxon>
        <taxon>Streptomyces</taxon>
    </lineage>
</organism>
<feature type="region of interest" description="Disordered" evidence="1">
    <location>
        <begin position="219"/>
        <end position="247"/>
    </location>
</feature>
<dbReference type="KEGG" id="sxi:SXIM_31800"/>
<keyword evidence="2" id="KW-0472">Membrane</keyword>